<reference evidence="2" key="1">
    <citation type="journal article" date="2023" name="Plant J.">
        <title>Genome sequences and population genomics provide insights into the demographic history, inbreeding, and mutation load of two 'living fossil' tree species of Dipteronia.</title>
        <authorList>
            <person name="Feng Y."/>
            <person name="Comes H.P."/>
            <person name="Chen J."/>
            <person name="Zhu S."/>
            <person name="Lu R."/>
            <person name="Zhang X."/>
            <person name="Li P."/>
            <person name="Qiu J."/>
            <person name="Olsen K.M."/>
            <person name="Qiu Y."/>
        </authorList>
    </citation>
    <scope>NUCLEOTIDE SEQUENCE</scope>
    <source>
        <strain evidence="2">NBL</strain>
    </source>
</reference>
<evidence type="ECO:0000313" key="3">
    <source>
        <dbReference type="Proteomes" id="UP001281410"/>
    </source>
</evidence>
<feature type="domain" description="DUF4283" evidence="1">
    <location>
        <begin position="25"/>
        <end position="96"/>
    </location>
</feature>
<keyword evidence="3" id="KW-1185">Reference proteome</keyword>
<dbReference type="PANTHER" id="PTHR33710:SF62">
    <property type="entry name" value="DUF4283 DOMAIN PROTEIN"/>
    <property type="match status" value="1"/>
</dbReference>
<dbReference type="InterPro" id="IPR025558">
    <property type="entry name" value="DUF4283"/>
</dbReference>
<dbReference type="SUPFAM" id="SSF56219">
    <property type="entry name" value="DNase I-like"/>
    <property type="match status" value="1"/>
</dbReference>
<dbReference type="EMBL" id="JANJYJ010000003">
    <property type="protein sequence ID" value="KAK3222272.1"/>
    <property type="molecule type" value="Genomic_DNA"/>
</dbReference>
<sequence length="651" mass="72069">MTLKDREGPVRKLKDDLKVAGIQMLSSSLVGKILTNQQVNREAFMGVMKKIWRVKERLDIETVSHNIFVFHFKDPGDKLSVFAGGPWSFDNALIVFEEPEGRGDIQGMQFRQADFWVQIHNVPMLCMAAEIGRFLGSVIGEVKEIDGGESGVCMGHATRECPDDSAKSEVADNCGMAFGYRLKAASSGGGNNPGISQSNLIRDGDSESAPINGKVAEQQIQTDMASRSKGKVILTSNGNLGLGINEMNPPDIVSPSNKNLHDLVGFIFTSQKQSTPSSLAKKSEDGATKKQALVIDEQPNMGLNMGPIHCNQDSLNLGSLENQKGPKKQIVLADEGIGPTTTNYEIKESEADTSNNNSRLSQGSGGKWKRCARRVMVESDSIENESRLGKRLNIEFFDCGDRISKKAKIGGRSDDSNEFLSAGYFSLSYSMEINWVLRSSGASQRHHGLNLLRRLHGLSDLPWLCTGDFNEIICDSEKASGIQRSRAQMEAFREVINDCDLDDLGYSGPAFTWCNKRGDGEMVQERLDRGLCNYQWKEIFKDTTVSHLEFWKSDHRPILIDINPMNNQCAPVVGNRRRFHFEESLADSKDCVALIGSLWGKGGSASDMHGVVGDIKKCYVQLGRWNSRCGKELRRNILSKQQELKVASYHI</sequence>
<evidence type="ECO:0000259" key="1">
    <source>
        <dbReference type="Pfam" id="PF14111"/>
    </source>
</evidence>
<dbReference type="PANTHER" id="PTHR33710">
    <property type="entry name" value="BNAC02G09200D PROTEIN"/>
    <property type="match status" value="1"/>
</dbReference>
<dbReference type="AlphaFoldDB" id="A0AAE0AQP8"/>
<accession>A0AAE0AQP8</accession>
<dbReference type="Gene3D" id="3.60.10.10">
    <property type="entry name" value="Endonuclease/exonuclease/phosphatase"/>
    <property type="match status" value="1"/>
</dbReference>
<organism evidence="2 3">
    <name type="scientific">Dipteronia sinensis</name>
    <dbReference type="NCBI Taxonomy" id="43782"/>
    <lineage>
        <taxon>Eukaryota</taxon>
        <taxon>Viridiplantae</taxon>
        <taxon>Streptophyta</taxon>
        <taxon>Embryophyta</taxon>
        <taxon>Tracheophyta</taxon>
        <taxon>Spermatophyta</taxon>
        <taxon>Magnoliopsida</taxon>
        <taxon>eudicotyledons</taxon>
        <taxon>Gunneridae</taxon>
        <taxon>Pentapetalae</taxon>
        <taxon>rosids</taxon>
        <taxon>malvids</taxon>
        <taxon>Sapindales</taxon>
        <taxon>Sapindaceae</taxon>
        <taxon>Hippocastanoideae</taxon>
        <taxon>Acereae</taxon>
        <taxon>Dipteronia</taxon>
    </lineage>
</organism>
<dbReference type="InterPro" id="IPR036691">
    <property type="entry name" value="Endo/exonu/phosph_ase_sf"/>
</dbReference>
<comment type="caution">
    <text evidence="2">The sequence shown here is derived from an EMBL/GenBank/DDBJ whole genome shotgun (WGS) entry which is preliminary data.</text>
</comment>
<protein>
    <recommendedName>
        <fullName evidence="1">DUF4283 domain-containing protein</fullName>
    </recommendedName>
</protein>
<dbReference type="Pfam" id="PF14111">
    <property type="entry name" value="DUF4283"/>
    <property type="match status" value="1"/>
</dbReference>
<dbReference type="Proteomes" id="UP001281410">
    <property type="component" value="Unassembled WGS sequence"/>
</dbReference>
<evidence type="ECO:0000313" key="2">
    <source>
        <dbReference type="EMBL" id="KAK3222272.1"/>
    </source>
</evidence>
<proteinExistence type="predicted"/>
<gene>
    <name evidence="2" type="ORF">Dsin_009297</name>
</gene>
<name>A0AAE0AQP8_9ROSI</name>